<reference evidence="2 3" key="1">
    <citation type="journal article" date="2023" name="BMC Biol.">
        <title>The compact genome of the sponge Oopsacas minuta (Hexactinellida) is lacking key metazoan core genes.</title>
        <authorList>
            <person name="Santini S."/>
            <person name="Schenkelaars Q."/>
            <person name="Jourda C."/>
            <person name="Duchesne M."/>
            <person name="Belahbib H."/>
            <person name="Rocher C."/>
            <person name="Selva M."/>
            <person name="Riesgo A."/>
            <person name="Vervoort M."/>
            <person name="Leys S.P."/>
            <person name="Kodjabachian L."/>
            <person name="Le Bivic A."/>
            <person name="Borchiellini C."/>
            <person name="Claverie J.M."/>
            <person name="Renard E."/>
        </authorList>
    </citation>
    <scope>NUCLEOTIDE SEQUENCE [LARGE SCALE GENOMIC DNA]</scope>
    <source>
        <strain evidence="2">SPO-2</strain>
    </source>
</reference>
<accession>A0AAV7KGT3</accession>
<dbReference type="Gene3D" id="3.30.420.10">
    <property type="entry name" value="Ribonuclease H-like superfamily/Ribonuclease H"/>
    <property type="match status" value="1"/>
</dbReference>
<dbReference type="InterPro" id="IPR036397">
    <property type="entry name" value="RNaseH_sf"/>
</dbReference>
<dbReference type="EMBL" id="JAKMXF010000032">
    <property type="protein sequence ID" value="KAI6660621.1"/>
    <property type="molecule type" value="Genomic_DNA"/>
</dbReference>
<evidence type="ECO:0000313" key="3">
    <source>
        <dbReference type="Proteomes" id="UP001165289"/>
    </source>
</evidence>
<dbReference type="SUPFAM" id="SSF53098">
    <property type="entry name" value="Ribonuclease H-like"/>
    <property type="match status" value="1"/>
</dbReference>
<keyword evidence="3" id="KW-1185">Reference proteome</keyword>
<comment type="caution">
    <text evidence="2">The sequence shown here is derived from an EMBL/GenBank/DDBJ whole genome shotgun (WGS) entry which is preliminary data.</text>
</comment>
<dbReference type="AlphaFoldDB" id="A0AAV7KGT3"/>
<dbReference type="Gene3D" id="3.90.70.80">
    <property type="match status" value="1"/>
</dbReference>
<proteinExistence type="predicted"/>
<dbReference type="Pfam" id="PF02338">
    <property type="entry name" value="OTU"/>
    <property type="match status" value="1"/>
</dbReference>
<dbReference type="PROSITE" id="PS50994">
    <property type="entry name" value="INTEGRASE"/>
    <property type="match status" value="1"/>
</dbReference>
<protein>
    <recommendedName>
        <fullName evidence="1">Integrase catalytic domain-containing protein</fullName>
    </recommendedName>
</protein>
<organism evidence="2 3">
    <name type="scientific">Oopsacas minuta</name>
    <dbReference type="NCBI Taxonomy" id="111878"/>
    <lineage>
        <taxon>Eukaryota</taxon>
        <taxon>Metazoa</taxon>
        <taxon>Porifera</taxon>
        <taxon>Hexactinellida</taxon>
        <taxon>Hexasterophora</taxon>
        <taxon>Lyssacinosida</taxon>
        <taxon>Leucopsacidae</taxon>
        <taxon>Oopsacas</taxon>
    </lineage>
</organism>
<evidence type="ECO:0000259" key="1">
    <source>
        <dbReference type="PROSITE" id="PS50994"/>
    </source>
</evidence>
<dbReference type="InterPro" id="IPR003323">
    <property type="entry name" value="OTU_dom"/>
</dbReference>
<feature type="domain" description="Integrase catalytic" evidence="1">
    <location>
        <begin position="1"/>
        <end position="114"/>
    </location>
</feature>
<dbReference type="Proteomes" id="UP001165289">
    <property type="component" value="Unassembled WGS sequence"/>
</dbReference>
<gene>
    <name evidence="2" type="ORF">LOD99_10398</name>
</gene>
<evidence type="ECO:0000313" key="2">
    <source>
        <dbReference type="EMBL" id="KAI6660621.1"/>
    </source>
</evidence>
<dbReference type="PANTHER" id="PTHR37984:SF5">
    <property type="entry name" value="PROTEIN NYNRIN-LIKE"/>
    <property type="match status" value="1"/>
</dbReference>
<dbReference type="PANTHER" id="PTHR37984">
    <property type="entry name" value="PROTEIN CBG26694"/>
    <property type="match status" value="1"/>
</dbReference>
<sequence length="422" mass="49394">MTATIPKLTKKLQPNQPPSRTWKHLGMDLICDLPMFQEFHCKLHIDNRSTRAYHPMANGLVEAHNKILKTKLTKMEVQTGNHWSQLLKLACLTMNSTKKKSHGQTPLNVMWGRESKLLSTYPNLAIDPIEDFEHEDAIFREILSQQSENDYIDDQDEFSPPCSEPGEELSCIYETRDTRFKSVQRISILNNSDKNCNMIKKSIPRDIATKTLWISRERILHHLNNFKIVLKQNIERHTYMTPLHEELHKNLNVFHTYTCNTLLFEFLLDCKEYEIKRDIIDTLLNWTTELYPHFTNTQAAKYTHKVVFFLTSHLEIRSTIAHFIASEGVTRIGWYFKQKLTNPCKYFMNEHLVSQEGTWSSDVEIIALSNILDVDVYVANNYYGNQGNLTREVRWSLLRGSKKPTTALYICNYCNHYEQSLL</sequence>
<dbReference type="GO" id="GO:0003676">
    <property type="term" value="F:nucleic acid binding"/>
    <property type="evidence" value="ECO:0007669"/>
    <property type="project" value="InterPro"/>
</dbReference>
<dbReference type="GO" id="GO:0015074">
    <property type="term" value="P:DNA integration"/>
    <property type="evidence" value="ECO:0007669"/>
    <property type="project" value="InterPro"/>
</dbReference>
<dbReference type="InterPro" id="IPR001584">
    <property type="entry name" value="Integrase_cat-core"/>
</dbReference>
<dbReference type="InterPro" id="IPR012337">
    <property type="entry name" value="RNaseH-like_sf"/>
</dbReference>
<dbReference type="InterPro" id="IPR050951">
    <property type="entry name" value="Retrovirus_Pol_polyprotein"/>
</dbReference>
<name>A0AAV7KGT3_9METZ</name>